<sequence>MSCLYTEDPHVTYIICKKISCCTDLKIPNIKQQNKRTEEQNKATDKNKNKKMRRKLKQKKICSDLKVKTKKILKNRQKHSSSKRIKNQQQINEINGSDLKV</sequence>
<comment type="caution">
    <text evidence="2">The sequence shown here is derived from an EMBL/GenBank/DDBJ whole genome shotgun (WGS) entry which is preliminary data.</text>
</comment>
<dbReference type="Proteomes" id="UP000811609">
    <property type="component" value="Chromosome 15"/>
</dbReference>
<evidence type="ECO:0000313" key="3">
    <source>
        <dbReference type="Proteomes" id="UP000811609"/>
    </source>
</evidence>
<feature type="compositionally biased region" description="Basic residues" evidence="1">
    <location>
        <begin position="72"/>
        <end position="86"/>
    </location>
</feature>
<reference evidence="2" key="1">
    <citation type="submission" date="2020-12" db="EMBL/GenBank/DDBJ databases">
        <title>WGS assembly of Carya illinoinensis cv. Pawnee.</title>
        <authorList>
            <person name="Platts A."/>
            <person name="Shu S."/>
            <person name="Wright S."/>
            <person name="Barry K."/>
            <person name="Edger P."/>
            <person name="Pires J.C."/>
            <person name="Schmutz J."/>
        </authorList>
    </citation>
    <scope>NUCLEOTIDE SEQUENCE</scope>
    <source>
        <tissue evidence="2">Leaf</tissue>
    </source>
</reference>
<keyword evidence="3" id="KW-1185">Reference proteome</keyword>
<feature type="compositionally biased region" description="Basic and acidic residues" evidence="1">
    <location>
        <begin position="35"/>
        <end position="47"/>
    </location>
</feature>
<gene>
    <name evidence="2" type="ORF">CIPAW_15G087000</name>
</gene>
<dbReference type="AlphaFoldDB" id="A0A8T1NCZ7"/>
<accession>A0A8T1NCZ7</accession>
<evidence type="ECO:0000313" key="2">
    <source>
        <dbReference type="EMBL" id="KAG6626930.1"/>
    </source>
</evidence>
<organism evidence="2 3">
    <name type="scientific">Carya illinoinensis</name>
    <name type="common">Pecan</name>
    <dbReference type="NCBI Taxonomy" id="32201"/>
    <lineage>
        <taxon>Eukaryota</taxon>
        <taxon>Viridiplantae</taxon>
        <taxon>Streptophyta</taxon>
        <taxon>Embryophyta</taxon>
        <taxon>Tracheophyta</taxon>
        <taxon>Spermatophyta</taxon>
        <taxon>Magnoliopsida</taxon>
        <taxon>eudicotyledons</taxon>
        <taxon>Gunneridae</taxon>
        <taxon>Pentapetalae</taxon>
        <taxon>rosids</taxon>
        <taxon>fabids</taxon>
        <taxon>Fagales</taxon>
        <taxon>Juglandaceae</taxon>
        <taxon>Carya</taxon>
    </lineage>
</organism>
<feature type="region of interest" description="Disordered" evidence="1">
    <location>
        <begin position="32"/>
        <end position="58"/>
    </location>
</feature>
<evidence type="ECO:0000256" key="1">
    <source>
        <dbReference type="SAM" id="MobiDB-lite"/>
    </source>
</evidence>
<proteinExistence type="predicted"/>
<feature type="compositionally biased region" description="Basic residues" evidence="1">
    <location>
        <begin position="48"/>
        <end position="58"/>
    </location>
</feature>
<dbReference type="EMBL" id="CM031823">
    <property type="protein sequence ID" value="KAG6626930.1"/>
    <property type="molecule type" value="Genomic_DNA"/>
</dbReference>
<name>A0A8T1NCZ7_CARIL</name>
<feature type="region of interest" description="Disordered" evidence="1">
    <location>
        <begin position="72"/>
        <end position="101"/>
    </location>
</feature>
<protein>
    <submittedName>
        <fullName evidence="2">Uncharacterized protein</fullName>
    </submittedName>
</protein>